<keyword evidence="2" id="KW-0540">Nuclease</keyword>
<dbReference type="PANTHER" id="PTHR11046:SF0">
    <property type="entry name" value="OLIGORIBONUCLEASE, MITOCHONDRIAL"/>
    <property type="match status" value="1"/>
</dbReference>
<dbReference type="CDD" id="cd06135">
    <property type="entry name" value="Orn"/>
    <property type="match status" value="2"/>
</dbReference>
<keyword evidence="7" id="KW-1185">Reference proteome</keyword>
<keyword evidence="3" id="KW-0378">Hydrolase</keyword>
<dbReference type="GO" id="GO:0000175">
    <property type="term" value="F:3'-5'-RNA exonuclease activity"/>
    <property type="evidence" value="ECO:0007669"/>
    <property type="project" value="InterPro"/>
</dbReference>
<dbReference type="AlphaFoldDB" id="A0A9W8BGZ2"/>
<dbReference type="GO" id="GO:0005739">
    <property type="term" value="C:mitochondrion"/>
    <property type="evidence" value="ECO:0007669"/>
    <property type="project" value="TreeGrafter"/>
</dbReference>
<dbReference type="NCBIfam" id="NF003765">
    <property type="entry name" value="PRK05359.1"/>
    <property type="match status" value="2"/>
</dbReference>
<evidence type="ECO:0000256" key="1">
    <source>
        <dbReference type="ARBA" id="ARBA00009921"/>
    </source>
</evidence>
<dbReference type="InterPro" id="IPR012337">
    <property type="entry name" value="RNaseH-like_sf"/>
</dbReference>
<feature type="non-terminal residue" evidence="6">
    <location>
        <position position="1"/>
    </location>
</feature>
<dbReference type="FunFam" id="3.30.420.10:FF:000003">
    <property type="entry name" value="Oligoribonuclease"/>
    <property type="match status" value="1"/>
</dbReference>
<dbReference type="Pfam" id="PF00929">
    <property type="entry name" value="RNase_T"/>
    <property type="match status" value="2"/>
</dbReference>
<comment type="caution">
    <text evidence="6">The sequence shown here is derived from an EMBL/GenBank/DDBJ whole genome shotgun (WGS) entry which is preliminary data.</text>
</comment>
<accession>A0A9W8BGZ2</accession>
<gene>
    <name evidence="6" type="primary">rex2</name>
    <name evidence="6" type="ORF">H4R26_004528</name>
</gene>
<dbReference type="Proteomes" id="UP001150907">
    <property type="component" value="Unassembled WGS sequence"/>
</dbReference>
<name>A0A9W8BGZ2_9FUNG</name>
<evidence type="ECO:0000259" key="5">
    <source>
        <dbReference type="SMART" id="SM00479"/>
    </source>
</evidence>
<evidence type="ECO:0000256" key="3">
    <source>
        <dbReference type="ARBA" id="ARBA00022801"/>
    </source>
</evidence>
<organism evidence="6 7">
    <name type="scientific">Coemansia thaxteri</name>
    <dbReference type="NCBI Taxonomy" id="2663907"/>
    <lineage>
        <taxon>Eukaryota</taxon>
        <taxon>Fungi</taxon>
        <taxon>Fungi incertae sedis</taxon>
        <taxon>Zoopagomycota</taxon>
        <taxon>Kickxellomycotina</taxon>
        <taxon>Kickxellomycetes</taxon>
        <taxon>Kickxellales</taxon>
        <taxon>Kickxellaceae</taxon>
        <taxon>Coemansia</taxon>
    </lineage>
</organism>
<dbReference type="InterPro" id="IPR036397">
    <property type="entry name" value="RNaseH_sf"/>
</dbReference>
<dbReference type="Gene3D" id="3.30.420.10">
    <property type="entry name" value="Ribonuclease H-like superfamily/Ribonuclease H"/>
    <property type="match status" value="2"/>
</dbReference>
<dbReference type="GO" id="GO:0003676">
    <property type="term" value="F:nucleic acid binding"/>
    <property type="evidence" value="ECO:0007669"/>
    <property type="project" value="InterPro"/>
</dbReference>
<feature type="domain" description="Exonuclease" evidence="5">
    <location>
        <begin position="210"/>
        <end position="370"/>
    </location>
</feature>
<dbReference type="InterPro" id="IPR022894">
    <property type="entry name" value="Oligoribonuclease"/>
</dbReference>
<sequence length="370" mass="41420">MSDKKAAKGEDKVLVWIDCEMTGLDYDRDTILEVACAVTDGSLTTLSTSKRFVVHHPRHVLDAMGEWCTEHHGKSGLTEEVLQSQWTMAQVETELLYLVKSFSPKPRTALLAGNSVHADREFLRRHMPDLINHLHYRIIDVSTIKELALSWNPDIMQRAPTKNLAHRAHDDILESIEELRFYRDNFFLTSESEAAPLAKHRLVAARPPPPLVWIDVETTGLVAEKDIILEVAMLVTDGELNELSPAQSLVIGYPPDTVQSKLNAWSLKSHTKSGLLGDVAQSQLTLEMAEKILLAGVVEHCPKANRAILAGNNVGFDRKFIEQHMPVLAGHLHFRNLDVSSVNELAKRWAPVNVLAAHKKTFSHRAIDDI</sequence>
<dbReference type="PANTHER" id="PTHR11046">
    <property type="entry name" value="OLIGORIBONUCLEASE, MITOCHONDRIAL"/>
    <property type="match status" value="1"/>
</dbReference>
<dbReference type="InterPro" id="IPR013520">
    <property type="entry name" value="Ribonucl_H"/>
</dbReference>
<reference evidence="6" key="1">
    <citation type="submission" date="2022-07" db="EMBL/GenBank/DDBJ databases">
        <title>Phylogenomic reconstructions and comparative analyses of Kickxellomycotina fungi.</title>
        <authorList>
            <person name="Reynolds N.K."/>
            <person name="Stajich J.E."/>
            <person name="Barry K."/>
            <person name="Grigoriev I.V."/>
            <person name="Crous P."/>
            <person name="Smith M.E."/>
        </authorList>
    </citation>
    <scope>NUCLEOTIDE SEQUENCE</scope>
    <source>
        <strain evidence="6">IMI 214461</strain>
    </source>
</reference>
<evidence type="ECO:0000313" key="7">
    <source>
        <dbReference type="Proteomes" id="UP001150907"/>
    </source>
</evidence>
<proteinExistence type="inferred from homology"/>
<feature type="domain" description="Exonuclease" evidence="5">
    <location>
        <begin position="13"/>
        <end position="188"/>
    </location>
</feature>
<dbReference type="EMBL" id="JANBQF010000507">
    <property type="protein sequence ID" value="KAJ2000617.1"/>
    <property type="molecule type" value="Genomic_DNA"/>
</dbReference>
<dbReference type="OrthoDB" id="270189at2759"/>
<comment type="similarity">
    <text evidence="1">Belongs to the oligoribonuclease family.</text>
</comment>
<dbReference type="SMART" id="SM00479">
    <property type="entry name" value="EXOIII"/>
    <property type="match status" value="2"/>
</dbReference>
<keyword evidence="4 6" id="KW-0269">Exonuclease</keyword>
<evidence type="ECO:0000256" key="2">
    <source>
        <dbReference type="ARBA" id="ARBA00022722"/>
    </source>
</evidence>
<dbReference type="SUPFAM" id="SSF53098">
    <property type="entry name" value="Ribonuclease H-like"/>
    <property type="match status" value="2"/>
</dbReference>
<evidence type="ECO:0000256" key="4">
    <source>
        <dbReference type="ARBA" id="ARBA00022839"/>
    </source>
</evidence>
<evidence type="ECO:0000313" key="6">
    <source>
        <dbReference type="EMBL" id="KAJ2000617.1"/>
    </source>
</evidence>
<protein>
    <submittedName>
        <fullName evidence="6">Rna exonuclease</fullName>
    </submittedName>
</protein>